<feature type="transmembrane region" description="Helical" evidence="7">
    <location>
        <begin position="370"/>
        <end position="388"/>
    </location>
</feature>
<feature type="transmembrane region" description="Helical" evidence="7">
    <location>
        <begin position="408"/>
        <end position="428"/>
    </location>
</feature>
<evidence type="ECO:0000313" key="9">
    <source>
        <dbReference type="EMBL" id="TYO98104.1"/>
    </source>
</evidence>
<keyword evidence="5 7" id="KW-0472">Membrane</keyword>
<keyword evidence="3 7" id="KW-0812">Transmembrane</keyword>
<feature type="compositionally biased region" description="Acidic residues" evidence="6">
    <location>
        <begin position="149"/>
        <end position="181"/>
    </location>
</feature>
<feature type="compositionally biased region" description="Acidic residues" evidence="6">
    <location>
        <begin position="220"/>
        <end position="231"/>
    </location>
</feature>
<dbReference type="PANTHER" id="PTHR36115">
    <property type="entry name" value="PROLINE-RICH ANTIGEN HOMOLOG-RELATED"/>
    <property type="match status" value="1"/>
</dbReference>
<feature type="compositionally biased region" description="Low complexity" evidence="6">
    <location>
        <begin position="102"/>
        <end position="111"/>
    </location>
</feature>
<name>A0A5D3WJB2_9BACT</name>
<dbReference type="AlphaFoldDB" id="A0A5D3WJB2"/>
<dbReference type="InterPro" id="IPR010432">
    <property type="entry name" value="RDD"/>
</dbReference>
<feature type="compositionally biased region" description="Low complexity" evidence="6">
    <location>
        <begin position="247"/>
        <end position="258"/>
    </location>
</feature>
<evidence type="ECO:0000256" key="1">
    <source>
        <dbReference type="ARBA" id="ARBA00004651"/>
    </source>
</evidence>
<evidence type="ECO:0000256" key="2">
    <source>
        <dbReference type="ARBA" id="ARBA00022475"/>
    </source>
</evidence>
<organism evidence="9 10">
    <name type="scientific">Geothermobacter ehrlichii</name>
    <dbReference type="NCBI Taxonomy" id="213224"/>
    <lineage>
        <taxon>Bacteria</taxon>
        <taxon>Pseudomonadati</taxon>
        <taxon>Thermodesulfobacteriota</taxon>
        <taxon>Desulfuromonadia</taxon>
        <taxon>Desulfuromonadales</taxon>
        <taxon>Geothermobacteraceae</taxon>
        <taxon>Geothermobacter</taxon>
    </lineage>
</organism>
<sequence>MKCPKCGYTSFDFLENCKKCGQDLQEHKAKYGLRSLLFPELLAAAQSTDATGESQAPDPQGAEDLDLGFDFMAEQEETTAETVPNQDLAAAPSTEPASEQVAETSDTFTTATEEEDFGFSLDDVSDDSWSADVPPAEAEGADDTTPIDFGDDGAEDIDFDFDTDTDDPDWQEEPAGEDEAETAAGKREQEDPADPFDSGGSADFGRSPIEPADANLIASLDEELADPDAPETAEAFTLVEPDEEPAAEPLADATLPDAEPAADEPLSFVEPEDEPVAESLADVTLLDAEPAIDKPLAFAEPEEEAAEKTEETLLGTALPTDEPLSFVEPEDEPVAVPLAAAEEPEEPETDDEETAGPPLGARLAATACDILVLAVILFLFLAAGEWTLSDTPQRGLLPSVETLVELAIPYFIVFFTLCFGYFTLFHFLTGQTPGKMLFHLRVEGEDGSPLTFSQAFLRSVGGLVSLLAAGLGFLVILFRDSRRGWNDDLAGSRLVRCGLTGEEEQDPEPAV</sequence>
<evidence type="ECO:0000259" key="8">
    <source>
        <dbReference type="Pfam" id="PF06271"/>
    </source>
</evidence>
<feature type="domain" description="RDD" evidence="8">
    <location>
        <begin position="357"/>
        <end position="491"/>
    </location>
</feature>
<dbReference type="InterPro" id="IPR051791">
    <property type="entry name" value="Pra-immunoreactive"/>
</dbReference>
<evidence type="ECO:0000256" key="5">
    <source>
        <dbReference type="ARBA" id="ARBA00023136"/>
    </source>
</evidence>
<evidence type="ECO:0000256" key="4">
    <source>
        <dbReference type="ARBA" id="ARBA00022989"/>
    </source>
</evidence>
<proteinExistence type="predicted"/>
<keyword evidence="10" id="KW-1185">Reference proteome</keyword>
<keyword evidence="2" id="KW-1003">Cell membrane</keyword>
<dbReference type="GO" id="GO:0005886">
    <property type="term" value="C:plasma membrane"/>
    <property type="evidence" value="ECO:0007669"/>
    <property type="project" value="UniProtKB-SubCell"/>
</dbReference>
<gene>
    <name evidence="9" type="ORF">EDC39_10841</name>
</gene>
<feature type="region of interest" description="Disordered" evidence="6">
    <location>
        <begin position="46"/>
        <end position="277"/>
    </location>
</feature>
<feature type="transmembrane region" description="Helical" evidence="7">
    <location>
        <begin position="455"/>
        <end position="478"/>
    </location>
</feature>
<dbReference type="Pfam" id="PF06271">
    <property type="entry name" value="RDD"/>
    <property type="match status" value="1"/>
</dbReference>
<reference evidence="9 10" key="1">
    <citation type="submission" date="2019-07" db="EMBL/GenBank/DDBJ databases">
        <title>Genomic Encyclopedia of Type Strains, Phase IV (KMG-IV): sequencing the most valuable type-strain genomes for metagenomic binning, comparative biology and taxonomic classification.</title>
        <authorList>
            <person name="Goeker M."/>
        </authorList>
    </citation>
    <scope>NUCLEOTIDE SEQUENCE [LARGE SCALE GENOMIC DNA]</scope>
    <source>
        <strain evidence="9 10">SS015</strain>
    </source>
</reference>
<dbReference type="RefSeq" id="WP_148896179.1">
    <property type="nucleotide sequence ID" value="NZ_VNIB01000008.1"/>
</dbReference>
<evidence type="ECO:0000256" key="7">
    <source>
        <dbReference type="SAM" id="Phobius"/>
    </source>
</evidence>
<comment type="subcellular location">
    <subcellularLocation>
        <location evidence="1">Cell membrane</location>
        <topology evidence="1">Multi-pass membrane protein</topology>
    </subcellularLocation>
</comment>
<keyword evidence="4 7" id="KW-1133">Transmembrane helix</keyword>
<dbReference type="OrthoDB" id="5432538at2"/>
<dbReference type="EMBL" id="VNIB01000008">
    <property type="protein sequence ID" value="TYO98104.1"/>
    <property type="molecule type" value="Genomic_DNA"/>
</dbReference>
<dbReference type="Proteomes" id="UP000324159">
    <property type="component" value="Unassembled WGS sequence"/>
</dbReference>
<evidence type="ECO:0000256" key="6">
    <source>
        <dbReference type="SAM" id="MobiDB-lite"/>
    </source>
</evidence>
<dbReference type="PANTHER" id="PTHR36115:SF4">
    <property type="entry name" value="MEMBRANE PROTEIN"/>
    <property type="match status" value="1"/>
</dbReference>
<comment type="caution">
    <text evidence="9">The sequence shown here is derived from an EMBL/GenBank/DDBJ whole genome shotgun (WGS) entry which is preliminary data.</text>
</comment>
<protein>
    <submittedName>
        <fullName evidence="9">Putative RDD family membrane protein YckC</fullName>
    </submittedName>
</protein>
<evidence type="ECO:0000256" key="3">
    <source>
        <dbReference type="ARBA" id="ARBA00022692"/>
    </source>
</evidence>
<feature type="compositionally biased region" description="Acidic residues" evidence="6">
    <location>
        <begin position="61"/>
        <end position="79"/>
    </location>
</feature>
<accession>A0A5D3WJB2</accession>
<evidence type="ECO:0000313" key="10">
    <source>
        <dbReference type="Proteomes" id="UP000324159"/>
    </source>
</evidence>